<gene>
    <name evidence="1" type="ORF">EET67_17780</name>
</gene>
<sequence length="85" mass="9343">MQQRISDIDALVREEKRLTAVECHNEAWAEGLSAGIESDIIAEAALATACGEILRRSGEAAALGLLERMREKVIAGEFEPVRLRH</sequence>
<accession>A0A432V2I2</accession>
<dbReference type="OrthoDB" id="9809513at2"/>
<dbReference type="RefSeq" id="WP_128627892.1">
    <property type="nucleotide sequence ID" value="NZ_RKST01000019.1"/>
</dbReference>
<evidence type="ECO:0000313" key="1">
    <source>
        <dbReference type="EMBL" id="RUM96399.1"/>
    </source>
</evidence>
<evidence type="ECO:0000313" key="2">
    <source>
        <dbReference type="Proteomes" id="UP000281647"/>
    </source>
</evidence>
<organism evidence="1 2">
    <name type="scientific">Borborobacter arsenicus</name>
    <dbReference type="NCBI Taxonomy" id="1851146"/>
    <lineage>
        <taxon>Bacteria</taxon>
        <taxon>Pseudomonadati</taxon>
        <taxon>Pseudomonadota</taxon>
        <taxon>Alphaproteobacteria</taxon>
        <taxon>Hyphomicrobiales</taxon>
        <taxon>Phyllobacteriaceae</taxon>
        <taxon>Borborobacter</taxon>
    </lineage>
</organism>
<reference evidence="1 2" key="1">
    <citation type="submission" date="2018-11" db="EMBL/GenBank/DDBJ databases">
        <title>Pseudaminobacter arsenicus sp. nov., an arsenic-resistant bacterium isolated from arsenic-rich aquifers.</title>
        <authorList>
            <person name="Mu Y."/>
        </authorList>
    </citation>
    <scope>NUCLEOTIDE SEQUENCE [LARGE SCALE GENOMIC DNA]</scope>
    <source>
        <strain evidence="1 2">CB3</strain>
    </source>
</reference>
<keyword evidence="2" id="KW-1185">Reference proteome</keyword>
<dbReference type="AlphaFoldDB" id="A0A432V2I2"/>
<dbReference type="EMBL" id="RKST01000019">
    <property type="protein sequence ID" value="RUM96399.1"/>
    <property type="molecule type" value="Genomic_DNA"/>
</dbReference>
<protein>
    <submittedName>
        <fullName evidence="1">Uncharacterized protein</fullName>
    </submittedName>
</protein>
<comment type="caution">
    <text evidence="1">The sequence shown here is derived from an EMBL/GenBank/DDBJ whole genome shotgun (WGS) entry which is preliminary data.</text>
</comment>
<proteinExistence type="predicted"/>
<name>A0A432V2I2_9HYPH</name>
<dbReference type="Proteomes" id="UP000281647">
    <property type="component" value="Unassembled WGS sequence"/>
</dbReference>